<evidence type="ECO:0000313" key="2">
    <source>
        <dbReference type="Proteomes" id="UP001501337"/>
    </source>
</evidence>
<protein>
    <submittedName>
        <fullName evidence="1">Uncharacterized protein</fullName>
    </submittedName>
</protein>
<evidence type="ECO:0000313" key="1">
    <source>
        <dbReference type="EMBL" id="GAA3976519.1"/>
    </source>
</evidence>
<dbReference type="Proteomes" id="UP001501337">
    <property type="component" value="Unassembled WGS sequence"/>
</dbReference>
<proteinExistence type="predicted"/>
<dbReference type="EMBL" id="BAABBO010000019">
    <property type="protein sequence ID" value="GAA3976519.1"/>
    <property type="molecule type" value="Genomic_DNA"/>
</dbReference>
<gene>
    <name evidence="1" type="ORF">GCM10022278_36740</name>
</gene>
<accession>A0ABP7Q4S6</accession>
<keyword evidence="2" id="KW-1185">Reference proteome</keyword>
<comment type="caution">
    <text evidence="1">The sequence shown here is derived from an EMBL/GenBank/DDBJ whole genome shotgun (WGS) entry which is preliminary data.</text>
</comment>
<reference evidence="2" key="1">
    <citation type="journal article" date="2019" name="Int. J. Syst. Evol. Microbiol.">
        <title>The Global Catalogue of Microorganisms (GCM) 10K type strain sequencing project: providing services to taxonomists for standard genome sequencing and annotation.</title>
        <authorList>
            <consortium name="The Broad Institute Genomics Platform"/>
            <consortium name="The Broad Institute Genome Sequencing Center for Infectious Disease"/>
            <person name="Wu L."/>
            <person name="Ma J."/>
        </authorList>
    </citation>
    <scope>NUCLEOTIDE SEQUENCE [LARGE SCALE GENOMIC DNA]</scope>
    <source>
        <strain evidence="2">JCM 17555</strain>
    </source>
</reference>
<name>A0ABP7Q4S6_9GAMM</name>
<organism evidence="1 2">
    <name type="scientific">Allohahella marinimesophila</name>
    <dbReference type="NCBI Taxonomy" id="1054972"/>
    <lineage>
        <taxon>Bacteria</taxon>
        <taxon>Pseudomonadati</taxon>
        <taxon>Pseudomonadota</taxon>
        <taxon>Gammaproteobacteria</taxon>
        <taxon>Oceanospirillales</taxon>
        <taxon>Hahellaceae</taxon>
        <taxon>Allohahella</taxon>
    </lineage>
</organism>
<sequence>MRTEGLNAIGTGLEHLDNTTLVVSSVHTEPTGHDDFARQGPIDELGFAIQPGDTAPLMTEGLYRQLNWRRVRLSS</sequence>